<organism evidence="1 2">
    <name type="scientific">Rubroshorea leprosula</name>
    <dbReference type="NCBI Taxonomy" id="152421"/>
    <lineage>
        <taxon>Eukaryota</taxon>
        <taxon>Viridiplantae</taxon>
        <taxon>Streptophyta</taxon>
        <taxon>Embryophyta</taxon>
        <taxon>Tracheophyta</taxon>
        <taxon>Spermatophyta</taxon>
        <taxon>Magnoliopsida</taxon>
        <taxon>eudicotyledons</taxon>
        <taxon>Gunneridae</taxon>
        <taxon>Pentapetalae</taxon>
        <taxon>rosids</taxon>
        <taxon>malvids</taxon>
        <taxon>Malvales</taxon>
        <taxon>Dipterocarpaceae</taxon>
        <taxon>Rubroshorea</taxon>
    </lineage>
</organism>
<comment type="caution">
    <text evidence="1">The sequence shown here is derived from an EMBL/GenBank/DDBJ whole genome shotgun (WGS) entry which is preliminary data.</text>
</comment>
<protein>
    <submittedName>
        <fullName evidence="1">Uncharacterized protein</fullName>
    </submittedName>
</protein>
<evidence type="ECO:0000313" key="2">
    <source>
        <dbReference type="Proteomes" id="UP001054252"/>
    </source>
</evidence>
<dbReference type="AlphaFoldDB" id="A0AAV5JGB3"/>
<dbReference type="Proteomes" id="UP001054252">
    <property type="component" value="Unassembled WGS sequence"/>
</dbReference>
<dbReference type="EMBL" id="BPVZ01000039">
    <property type="protein sequence ID" value="GKV13674.1"/>
    <property type="molecule type" value="Genomic_DNA"/>
</dbReference>
<keyword evidence="2" id="KW-1185">Reference proteome</keyword>
<evidence type="ECO:0000313" key="1">
    <source>
        <dbReference type="EMBL" id="GKV13674.1"/>
    </source>
</evidence>
<name>A0AAV5JGB3_9ROSI</name>
<reference evidence="1 2" key="1">
    <citation type="journal article" date="2021" name="Commun. Biol.">
        <title>The genome of Shorea leprosula (Dipterocarpaceae) highlights the ecological relevance of drought in aseasonal tropical rainforests.</title>
        <authorList>
            <person name="Ng K.K.S."/>
            <person name="Kobayashi M.J."/>
            <person name="Fawcett J.A."/>
            <person name="Hatakeyama M."/>
            <person name="Paape T."/>
            <person name="Ng C.H."/>
            <person name="Ang C.C."/>
            <person name="Tnah L.H."/>
            <person name="Lee C.T."/>
            <person name="Nishiyama T."/>
            <person name="Sese J."/>
            <person name="O'Brien M.J."/>
            <person name="Copetti D."/>
            <person name="Mohd Noor M.I."/>
            <person name="Ong R.C."/>
            <person name="Putra M."/>
            <person name="Sireger I.Z."/>
            <person name="Indrioko S."/>
            <person name="Kosugi Y."/>
            <person name="Izuno A."/>
            <person name="Isagi Y."/>
            <person name="Lee S.L."/>
            <person name="Shimizu K.K."/>
        </authorList>
    </citation>
    <scope>NUCLEOTIDE SEQUENCE [LARGE SCALE GENOMIC DNA]</scope>
    <source>
        <strain evidence="1">214</strain>
    </source>
</reference>
<proteinExistence type="predicted"/>
<accession>A0AAV5JGB3</accession>
<sequence>MEEKKDEEDRTLNEGEAEIAISHAKRLACSGLSPSFQYWNYYPICNAGSITKNVEKQ</sequence>
<gene>
    <name evidence="1" type="ORF">SLEP1_g24660</name>
</gene>